<comment type="caution">
    <text evidence="1">The sequence shown here is derived from an EMBL/GenBank/DDBJ whole genome shotgun (WGS) entry which is preliminary data.</text>
</comment>
<proteinExistence type="predicted"/>
<evidence type="ECO:0000313" key="1">
    <source>
        <dbReference type="EMBL" id="MCI70561.1"/>
    </source>
</evidence>
<dbReference type="Proteomes" id="UP000265520">
    <property type="component" value="Unassembled WGS sequence"/>
</dbReference>
<name>A0A392UAM4_9FABA</name>
<protein>
    <submittedName>
        <fullName evidence="1">Uncharacterized protein</fullName>
    </submittedName>
</protein>
<feature type="non-terminal residue" evidence="1">
    <location>
        <position position="37"/>
    </location>
</feature>
<dbReference type="EMBL" id="LXQA010778312">
    <property type="protein sequence ID" value="MCI70561.1"/>
    <property type="molecule type" value="Genomic_DNA"/>
</dbReference>
<evidence type="ECO:0000313" key="2">
    <source>
        <dbReference type="Proteomes" id="UP000265520"/>
    </source>
</evidence>
<keyword evidence="2" id="KW-1185">Reference proteome</keyword>
<organism evidence="1 2">
    <name type="scientific">Trifolium medium</name>
    <dbReference type="NCBI Taxonomy" id="97028"/>
    <lineage>
        <taxon>Eukaryota</taxon>
        <taxon>Viridiplantae</taxon>
        <taxon>Streptophyta</taxon>
        <taxon>Embryophyta</taxon>
        <taxon>Tracheophyta</taxon>
        <taxon>Spermatophyta</taxon>
        <taxon>Magnoliopsida</taxon>
        <taxon>eudicotyledons</taxon>
        <taxon>Gunneridae</taxon>
        <taxon>Pentapetalae</taxon>
        <taxon>rosids</taxon>
        <taxon>fabids</taxon>
        <taxon>Fabales</taxon>
        <taxon>Fabaceae</taxon>
        <taxon>Papilionoideae</taxon>
        <taxon>50 kb inversion clade</taxon>
        <taxon>NPAAA clade</taxon>
        <taxon>Hologalegina</taxon>
        <taxon>IRL clade</taxon>
        <taxon>Trifolieae</taxon>
        <taxon>Trifolium</taxon>
    </lineage>
</organism>
<reference evidence="1 2" key="1">
    <citation type="journal article" date="2018" name="Front. Plant Sci.">
        <title>Red Clover (Trifolium pratense) and Zigzag Clover (T. medium) - A Picture of Genomic Similarities and Differences.</title>
        <authorList>
            <person name="Dluhosova J."/>
            <person name="Istvanek J."/>
            <person name="Nedelnik J."/>
            <person name="Repkova J."/>
        </authorList>
    </citation>
    <scope>NUCLEOTIDE SEQUENCE [LARGE SCALE GENOMIC DNA]</scope>
    <source>
        <strain evidence="2">cv. 10/8</strain>
        <tissue evidence="1">Leaf</tissue>
    </source>
</reference>
<accession>A0A392UAM4</accession>
<dbReference type="AlphaFoldDB" id="A0A392UAM4"/>
<sequence length="37" mass="4152">MIELFDEYVALWSPSKEPMMGCTIGGALMSLWESVTQ</sequence>